<keyword evidence="2" id="KW-1185">Reference proteome</keyword>
<gene>
    <name evidence="1" type="primary">Necator_chrIV.g16472</name>
    <name evidence="1" type="ORF">RB195_003175</name>
</gene>
<comment type="caution">
    <text evidence="1">The sequence shown here is derived from an EMBL/GenBank/DDBJ whole genome shotgun (WGS) entry which is preliminary data.</text>
</comment>
<evidence type="ECO:0000313" key="1">
    <source>
        <dbReference type="EMBL" id="KAK6751601.1"/>
    </source>
</evidence>
<proteinExistence type="predicted"/>
<dbReference type="EMBL" id="JAVFWL010000004">
    <property type="protein sequence ID" value="KAK6751601.1"/>
    <property type="molecule type" value="Genomic_DNA"/>
</dbReference>
<evidence type="ECO:0000313" key="2">
    <source>
        <dbReference type="Proteomes" id="UP001303046"/>
    </source>
</evidence>
<organism evidence="1 2">
    <name type="scientific">Necator americanus</name>
    <name type="common">Human hookworm</name>
    <dbReference type="NCBI Taxonomy" id="51031"/>
    <lineage>
        <taxon>Eukaryota</taxon>
        <taxon>Metazoa</taxon>
        <taxon>Ecdysozoa</taxon>
        <taxon>Nematoda</taxon>
        <taxon>Chromadorea</taxon>
        <taxon>Rhabditida</taxon>
        <taxon>Rhabditina</taxon>
        <taxon>Rhabditomorpha</taxon>
        <taxon>Strongyloidea</taxon>
        <taxon>Ancylostomatidae</taxon>
        <taxon>Bunostominae</taxon>
        <taxon>Necator</taxon>
    </lineage>
</organism>
<name>A0ABR1DQ50_NECAM</name>
<sequence length="66" mass="7715">MMSIVEMCLQSLSISDDFVLLLSPYEIPRRRDSSGPIVHRCCQRKLLALCSFWQLCYITKSNYKQV</sequence>
<reference evidence="1 2" key="1">
    <citation type="submission" date="2023-08" db="EMBL/GenBank/DDBJ databases">
        <title>A Necator americanus chromosomal reference genome.</title>
        <authorList>
            <person name="Ilik V."/>
            <person name="Petrzelkova K.J."/>
            <person name="Pardy F."/>
            <person name="Fuh T."/>
            <person name="Niatou-Singa F.S."/>
            <person name="Gouil Q."/>
            <person name="Baker L."/>
            <person name="Ritchie M.E."/>
            <person name="Jex A.R."/>
            <person name="Gazzola D."/>
            <person name="Li H."/>
            <person name="Toshio Fujiwara R."/>
            <person name="Zhan B."/>
            <person name="Aroian R.V."/>
            <person name="Pafco B."/>
            <person name="Schwarz E.M."/>
        </authorList>
    </citation>
    <scope>NUCLEOTIDE SEQUENCE [LARGE SCALE GENOMIC DNA]</scope>
    <source>
        <strain evidence="1 2">Aroian</strain>
        <tissue evidence="1">Whole animal</tissue>
    </source>
</reference>
<accession>A0ABR1DQ50</accession>
<dbReference type="Proteomes" id="UP001303046">
    <property type="component" value="Unassembled WGS sequence"/>
</dbReference>
<protein>
    <submittedName>
        <fullName evidence="1">Uncharacterized protein</fullName>
    </submittedName>
</protein>